<evidence type="ECO:0000313" key="1">
    <source>
        <dbReference type="EMBL" id="MBA0842182.1"/>
    </source>
</evidence>
<evidence type="ECO:0000313" key="2">
    <source>
        <dbReference type="Proteomes" id="UP000593575"/>
    </source>
</evidence>
<keyword evidence="2" id="KW-1185">Reference proteome</keyword>
<protein>
    <submittedName>
        <fullName evidence="1">Uncharacterized protein</fullName>
    </submittedName>
</protein>
<accession>A0A7J9K6S7</accession>
<organism evidence="1 2">
    <name type="scientific">Gossypium armourianum</name>
    <dbReference type="NCBI Taxonomy" id="34283"/>
    <lineage>
        <taxon>Eukaryota</taxon>
        <taxon>Viridiplantae</taxon>
        <taxon>Streptophyta</taxon>
        <taxon>Embryophyta</taxon>
        <taxon>Tracheophyta</taxon>
        <taxon>Spermatophyta</taxon>
        <taxon>Magnoliopsida</taxon>
        <taxon>eudicotyledons</taxon>
        <taxon>Gunneridae</taxon>
        <taxon>Pentapetalae</taxon>
        <taxon>rosids</taxon>
        <taxon>malvids</taxon>
        <taxon>Malvales</taxon>
        <taxon>Malvaceae</taxon>
        <taxon>Malvoideae</taxon>
        <taxon>Gossypium</taxon>
    </lineage>
</organism>
<name>A0A7J9K6S7_9ROSI</name>
<sequence>MFSIIKGDDESEEEAIRLGSIVRVVEAKKANESEKKLVKCLLCCGPYWILLDFRAKKLRNTSWNSKVCIDTWIYKLMLNCSSGKK</sequence>
<proteinExistence type="predicted"/>
<feature type="non-terminal residue" evidence="1">
    <location>
        <position position="1"/>
    </location>
</feature>
<dbReference type="Proteomes" id="UP000593575">
    <property type="component" value="Unassembled WGS sequence"/>
</dbReference>
<gene>
    <name evidence="1" type="ORF">Goarm_002026</name>
</gene>
<reference evidence="1 2" key="1">
    <citation type="journal article" date="2019" name="Genome Biol. Evol.">
        <title>Insights into the evolution of the New World diploid cottons (Gossypium, subgenus Houzingenia) based on genome sequencing.</title>
        <authorList>
            <person name="Grover C.E."/>
            <person name="Arick M.A. 2nd"/>
            <person name="Thrash A."/>
            <person name="Conover J.L."/>
            <person name="Sanders W.S."/>
            <person name="Peterson D.G."/>
            <person name="Frelichowski J.E."/>
            <person name="Scheffler J.A."/>
            <person name="Scheffler B.E."/>
            <person name="Wendel J.F."/>
        </authorList>
    </citation>
    <scope>NUCLEOTIDE SEQUENCE [LARGE SCALE GENOMIC DNA]</scope>
    <source>
        <strain evidence="1">6</strain>
        <tissue evidence="1">Leaf</tissue>
    </source>
</reference>
<comment type="caution">
    <text evidence="1">The sequence shown here is derived from an EMBL/GenBank/DDBJ whole genome shotgun (WGS) entry which is preliminary data.</text>
</comment>
<dbReference type="EMBL" id="JABFAE010000012">
    <property type="protein sequence ID" value="MBA0842182.1"/>
    <property type="molecule type" value="Genomic_DNA"/>
</dbReference>
<dbReference type="AlphaFoldDB" id="A0A7J9K6S7"/>